<dbReference type="InterPro" id="IPR006640">
    <property type="entry name" value="SprT-like_domain"/>
</dbReference>
<proteinExistence type="predicted"/>
<evidence type="ECO:0000313" key="2">
    <source>
        <dbReference type="EMBL" id="SDL98575.1"/>
    </source>
</evidence>
<dbReference type="GO" id="GO:0008237">
    <property type="term" value="F:metallopeptidase activity"/>
    <property type="evidence" value="ECO:0007669"/>
    <property type="project" value="UniProtKB-KW"/>
</dbReference>
<dbReference type="AlphaFoldDB" id="A0A1G9PKE2"/>
<name>A0A1G9PKE2_9BACT</name>
<feature type="domain" description="SprT-like" evidence="1">
    <location>
        <begin position="169"/>
        <end position="333"/>
    </location>
</feature>
<dbReference type="RefSeq" id="WP_052446270.1">
    <property type="nucleotide sequence ID" value="NZ_FNGU01000003.1"/>
</dbReference>
<gene>
    <name evidence="2" type="ORF">SAMN05660860_01608</name>
</gene>
<dbReference type="GO" id="GO:0006508">
    <property type="term" value="P:proteolysis"/>
    <property type="evidence" value="ECO:0007669"/>
    <property type="project" value="UniProtKB-KW"/>
</dbReference>
<keyword evidence="2" id="KW-0482">Metalloprotease</keyword>
<reference evidence="2 3" key="1">
    <citation type="submission" date="2016-10" db="EMBL/GenBank/DDBJ databases">
        <authorList>
            <person name="de Groot N.N."/>
        </authorList>
    </citation>
    <scope>NUCLEOTIDE SEQUENCE [LARGE SCALE GENOMIC DNA]</scope>
    <source>
        <strain evidence="2 3">DSM 17813</strain>
    </source>
</reference>
<evidence type="ECO:0000313" key="3">
    <source>
        <dbReference type="Proteomes" id="UP000182146"/>
    </source>
</evidence>
<dbReference type="SMART" id="SM00731">
    <property type="entry name" value="SprT"/>
    <property type="match status" value="1"/>
</dbReference>
<keyword evidence="2" id="KW-0378">Hydrolase</keyword>
<protein>
    <submittedName>
        <fullName evidence="2">Predicted Zn-dependent metalloprotease, SprT family</fullName>
    </submittedName>
</protein>
<keyword evidence="2" id="KW-0645">Protease</keyword>
<dbReference type="Pfam" id="PF10263">
    <property type="entry name" value="SprT-like"/>
    <property type="match status" value="1"/>
</dbReference>
<dbReference type="PANTHER" id="PTHR38773:SF1">
    <property type="entry name" value="PROTEIN SPRT"/>
    <property type="match status" value="1"/>
</dbReference>
<dbReference type="STRING" id="392333.SAMN05660860_01608"/>
<evidence type="ECO:0000259" key="1">
    <source>
        <dbReference type="SMART" id="SM00731"/>
    </source>
</evidence>
<dbReference type="PANTHER" id="PTHR38773">
    <property type="entry name" value="PROTEIN SPRT"/>
    <property type="match status" value="1"/>
</dbReference>
<sequence>MPDGKIQRRMHYTLTATDGGYLLEFAQKPHLDLRELGLFCGTSLEPGDTLVFTHPEEAQGEILKGRVAPRFVFAGIYADLEGTFACFNPIEESPDPGAPAPDSLSYLGFELRADASLSYAAPGQEPRSIVAHKLSIPRETPVTPAPPVASAERDQQVQKVRQAMTLIRDAAEAALEKARNHYGISEPAQVEIDFSLRGKMAGQAGWRLHKVGRKKRAGDFRLRVNLEAYLLNPQEMLTDTVPHEVAHLIVAARFGPGPKPHGPEWQEVMRACFGLTPQRTHCLPLTAARLVERRFIYTCKCREHRLTSIRHQRIRRGKSTYRCKTCGETLRFQDQLL</sequence>
<organism evidence="2 3">
    <name type="scientific">Geoalkalibacter ferrihydriticus</name>
    <dbReference type="NCBI Taxonomy" id="392333"/>
    <lineage>
        <taxon>Bacteria</taxon>
        <taxon>Pseudomonadati</taxon>
        <taxon>Thermodesulfobacteriota</taxon>
        <taxon>Desulfuromonadia</taxon>
        <taxon>Desulfuromonadales</taxon>
        <taxon>Geoalkalibacteraceae</taxon>
        <taxon>Geoalkalibacter</taxon>
    </lineage>
</organism>
<accession>A0A1G9PKE2</accession>
<dbReference type="OrthoDB" id="267364at2"/>
<dbReference type="GO" id="GO:0006950">
    <property type="term" value="P:response to stress"/>
    <property type="evidence" value="ECO:0007669"/>
    <property type="project" value="UniProtKB-ARBA"/>
</dbReference>
<dbReference type="EMBL" id="FNGU01000003">
    <property type="protein sequence ID" value="SDL98575.1"/>
    <property type="molecule type" value="Genomic_DNA"/>
</dbReference>
<dbReference type="Proteomes" id="UP000182146">
    <property type="component" value="Unassembled WGS sequence"/>
</dbReference>